<gene>
    <name evidence="1" type="ORF">PhCBS80983_g00566</name>
</gene>
<comment type="caution">
    <text evidence="1">The sequence shown here is derived from an EMBL/GenBank/DDBJ whole genome shotgun (WGS) entry which is preliminary data.</text>
</comment>
<reference evidence="1 2" key="1">
    <citation type="journal article" date="2019" name="Sci. Rep.">
        <title>Comparative genomics of chytrid fungi reveal insights into the obligate biotrophic and pathogenic lifestyle of Synchytrium endobioticum.</title>
        <authorList>
            <person name="van de Vossenberg B.T.L.H."/>
            <person name="Warris S."/>
            <person name="Nguyen H.D.T."/>
            <person name="van Gent-Pelzer M.P.E."/>
            <person name="Joly D.L."/>
            <person name="van de Geest H.C."/>
            <person name="Bonants P.J.M."/>
            <person name="Smith D.S."/>
            <person name="Levesque C.A."/>
            <person name="van der Lee T.A.J."/>
        </authorList>
    </citation>
    <scope>NUCLEOTIDE SEQUENCE [LARGE SCALE GENOMIC DNA]</scope>
    <source>
        <strain evidence="1 2">CBS 809.83</strain>
    </source>
</reference>
<keyword evidence="2" id="KW-1185">Reference proteome</keyword>
<dbReference type="EMBL" id="QEAQ01000003">
    <property type="protein sequence ID" value="TPX62365.1"/>
    <property type="molecule type" value="Genomic_DNA"/>
</dbReference>
<proteinExistence type="predicted"/>
<evidence type="ECO:0000313" key="1">
    <source>
        <dbReference type="EMBL" id="TPX62365.1"/>
    </source>
</evidence>
<organism evidence="1 2">
    <name type="scientific">Powellomyces hirtus</name>
    <dbReference type="NCBI Taxonomy" id="109895"/>
    <lineage>
        <taxon>Eukaryota</taxon>
        <taxon>Fungi</taxon>
        <taxon>Fungi incertae sedis</taxon>
        <taxon>Chytridiomycota</taxon>
        <taxon>Chytridiomycota incertae sedis</taxon>
        <taxon>Chytridiomycetes</taxon>
        <taxon>Spizellomycetales</taxon>
        <taxon>Powellomycetaceae</taxon>
        <taxon>Powellomyces</taxon>
    </lineage>
</organism>
<dbReference type="AlphaFoldDB" id="A0A507EG17"/>
<evidence type="ECO:0000313" key="2">
    <source>
        <dbReference type="Proteomes" id="UP000318582"/>
    </source>
</evidence>
<protein>
    <submittedName>
        <fullName evidence="1">Uncharacterized protein</fullName>
    </submittedName>
</protein>
<sequence length="581" mass="65359">MRVRLRLGAKFLGFCFFLVPVFFLHYSLSKSRSESTIRGNPNVARWTSWEPADALPKECDNAWQEQPDADTFRASLGGTETGALILPWLDEEHIITSPSKIICGWVVVKGVRGHFTVQGQAYSGRRREDTPTATGPFSEDLTNLNSTPDFPPDGILIRAIGIQNGFESTMDVSETFAAFEYDRIEYRLYHTTIKLRDADKYKLEVLLEYRSIENLGDLRSVVAPPLQLPTIVSKDGQTLLQTIQIPGKRISRSTYLGLPHCMGADHAGRWVNASFLEKSAGAASWASDEEEVHEDLSEPLESYDGRVWVPYECRYRRWTHKAFKNKCLAKWHNLTHWIGDSNIKRSLKAVTTGGAWCREWYDEGSPECQCEDKALVVPQISENVPSWNLISSVAGKSDVTMLYASLKSLNPSAHKSWSWTNTQDLKADLQNSGSDPAVIELDYPSMVILNLPTADTLPLSKTLTKHLESFQSLAMQLQPYSHRGIPIVIRTPQYAATATRSRTTILSRFFIQSFVAALQHTTSVHVWDVHHLSEQAIMPAQARLAKCAQGHATRDLVDWENLMLMNLMCNQRLTDAKSSRG</sequence>
<dbReference type="Proteomes" id="UP000318582">
    <property type="component" value="Unassembled WGS sequence"/>
</dbReference>
<name>A0A507EG17_9FUNG</name>
<accession>A0A507EG17</accession>